<dbReference type="Pfam" id="PF06666">
    <property type="entry name" value="DUF1173"/>
    <property type="match status" value="1"/>
</dbReference>
<gene>
    <name evidence="1" type="ORF">N5D93_03080</name>
</gene>
<proteinExistence type="predicted"/>
<protein>
    <submittedName>
        <fullName evidence="1">DUF1173 domain-containing protein</fullName>
    </submittedName>
</protein>
<dbReference type="EMBL" id="JAOCDZ010000001">
    <property type="protein sequence ID" value="MDH0734774.1"/>
    <property type="molecule type" value="Genomic_DNA"/>
</dbReference>
<comment type="caution">
    <text evidence="1">The sequence shown here is derived from an EMBL/GenBank/DDBJ whole genome shotgun (WGS) entry which is preliminary data.</text>
</comment>
<accession>A0AA42LK94</accession>
<reference evidence="1" key="1">
    <citation type="submission" date="2022-09" db="EMBL/GenBank/DDBJ databases">
        <title>Intensive care unit water sources are persistently colonized with multi-drug resistant bacteria and are the site of extensive horizontal gene transfer of antibiotic resistance genes.</title>
        <authorList>
            <person name="Diorio-Toth L."/>
        </authorList>
    </citation>
    <scope>NUCLEOTIDE SEQUENCE</scope>
    <source>
        <strain evidence="1">GD03843</strain>
    </source>
</reference>
<dbReference type="RefSeq" id="WP_279993762.1">
    <property type="nucleotide sequence ID" value="NZ_JAOCDZ010000001.1"/>
</dbReference>
<evidence type="ECO:0000313" key="1">
    <source>
        <dbReference type="EMBL" id="MDH0734774.1"/>
    </source>
</evidence>
<organism evidence="1 2">
    <name type="scientific">Achromobacter spanius</name>
    <dbReference type="NCBI Taxonomy" id="217203"/>
    <lineage>
        <taxon>Bacteria</taxon>
        <taxon>Pseudomonadati</taxon>
        <taxon>Pseudomonadota</taxon>
        <taxon>Betaproteobacteria</taxon>
        <taxon>Burkholderiales</taxon>
        <taxon>Alcaligenaceae</taxon>
        <taxon>Achromobacter</taxon>
    </lineage>
</organism>
<dbReference type="InterPro" id="IPR009553">
    <property type="entry name" value="DUF1173"/>
</dbReference>
<evidence type="ECO:0000313" key="2">
    <source>
        <dbReference type="Proteomes" id="UP001161094"/>
    </source>
</evidence>
<name>A0AA42LK94_9BURK</name>
<dbReference type="AlphaFoldDB" id="A0AA42LK94"/>
<dbReference type="Proteomes" id="UP001161094">
    <property type="component" value="Unassembled WGS sequence"/>
</dbReference>
<sequence>MDRTLYPVEIALGEKTQIYSPEFQSLEEHVAAWKRVLLLSHGKADVRCCCLGPGHKRLSIHSRTNSDRFHLARFPETGPDHSEDCIYYGVDPGMSGLGGYRRGVVQELDDGNTKIKLKVGLQQRPTAAPEEENAAAGADKKMATARARSGQASMTLLGLLHYLWTEAGFNAWAPSMNGKRSVGLVHYHLLRVASSTFAGRVRLSSNLVIAATAADGQQAGLNKAKSTEAMNRRRRLVAVAPLAQYQPGMEAAGRLPIMGFHGIPHLTLSAEDWEVLQRRFMAEINGWMSGDMVIAIAQTDVPTPAAGSMKARVVDLALMTVTPQWIPVDSGYEAAVVAALVAAERRFEKPLRFDAGTEHVFPDFWLRDRSEIVPMEVWGLTDPDYAARKEQKIAHYDEKYGPGKWWQWDAAAGAPIPPFP</sequence>